<keyword evidence="3" id="KW-1185">Reference proteome</keyword>
<keyword evidence="1" id="KW-0732">Signal</keyword>
<evidence type="ECO:0000313" key="2">
    <source>
        <dbReference type="EMBL" id="PSW00658.1"/>
    </source>
</evidence>
<proteinExistence type="predicted"/>
<feature type="signal peptide" evidence="1">
    <location>
        <begin position="1"/>
        <end position="21"/>
    </location>
</feature>
<dbReference type="EMBL" id="PYMC01000024">
    <property type="protein sequence ID" value="PSW00658.1"/>
    <property type="molecule type" value="Genomic_DNA"/>
</dbReference>
<name>A0A2T3MSA5_9GAMM</name>
<reference evidence="2 3" key="1">
    <citation type="submission" date="2018-03" db="EMBL/GenBank/DDBJ databases">
        <title>Whole genome sequencing of Histamine producing bacteria.</title>
        <authorList>
            <person name="Butler K."/>
        </authorList>
    </citation>
    <scope>NUCLEOTIDE SEQUENCE [LARGE SCALE GENOMIC DNA]</scope>
    <source>
        <strain evidence="2 3">DSM 16190</strain>
    </source>
</reference>
<dbReference type="RefSeq" id="WP_107285254.1">
    <property type="nucleotide sequence ID" value="NZ_PYMC01000024.1"/>
</dbReference>
<dbReference type="PROSITE" id="PS51257">
    <property type="entry name" value="PROKAR_LIPOPROTEIN"/>
    <property type="match status" value="1"/>
</dbReference>
<feature type="chain" id="PRO_5015501170" evidence="1">
    <location>
        <begin position="22"/>
        <end position="140"/>
    </location>
</feature>
<accession>A0A2T3MSA5</accession>
<dbReference type="OrthoDB" id="5816004at2"/>
<dbReference type="AlphaFoldDB" id="A0A2T3MSA5"/>
<sequence>MIYRIVSLAAASVLLSGCISTKLTPPPSDYQGNLPEVYKTELNTLNDVPSTPFRGGVQTFQFDAERSLLTIVFRLPNPHWYWDINKPYAEKDMFPYACKTFSQEINNDLGVRFWYLGNGGFVTDVVSKETCTKLRQSEES</sequence>
<comment type="caution">
    <text evidence="2">The sequence shown here is derived from an EMBL/GenBank/DDBJ whole genome shotgun (WGS) entry which is preliminary data.</text>
</comment>
<dbReference type="Proteomes" id="UP000240904">
    <property type="component" value="Unassembled WGS sequence"/>
</dbReference>
<organism evidence="2 3">
    <name type="scientific">Photobacterium lipolyticum</name>
    <dbReference type="NCBI Taxonomy" id="266810"/>
    <lineage>
        <taxon>Bacteria</taxon>
        <taxon>Pseudomonadati</taxon>
        <taxon>Pseudomonadota</taxon>
        <taxon>Gammaproteobacteria</taxon>
        <taxon>Vibrionales</taxon>
        <taxon>Vibrionaceae</taxon>
        <taxon>Photobacterium</taxon>
    </lineage>
</organism>
<gene>
    <name evidence="2" type="ORF">C9I89_20830</name>
</gene>
<evidence type="ECO:0000313" key="3">
    <source>
        <dbReference type="Proteomes" id="UP000240904"/>
    </source>
</evidence>
<evidence type="ECO:0000256" key="1">
    <source>
        <dbReference type="SAM" id="SignalP"/>
    </source>
</evidence>
<protein>
    <submittedName>
        <fullName evidence="2">Uncharacterized protein</fullName>
    </submittedName>
</protein>